<sequence length="140" mass="15130">MLMWGGGWHICPGLHLVCLLAVVPQFILGGWLLFLVCMPVSIIATSEVSTAAAISAPPSHPALATWEAWMRLGNRGALHAQPQLMFLLKEGVKKSSQIFCKLEGSPKLAGKSIFCLHGPCLQTGTVLRIDILNTSREDPD</sequence>
<reference evidence="1" key="1">
    <citation type="submission" date="2021-08" db="EMBL/GenBank/DDBJ databases">
        <title>The first chromosome-level gecko genome reveals the dynamic sex chromosomes of Neotropical dwarf geckos (Sphaerodactylidae: Sphaerodactylus).</title>
        <authorList>
            <person name="Pinto B.J."/>
            <person name="Keating S.E."/>
            <person name="Gamble T."/>
        </authorList>
    </citation>
    <scope>NUCLEOTIDE SEQUENCE</scope>
    <source>
        <strain evidence="1">TG3544</strain>
    </source>
</reference>
<keyword evidence="2" id="KW-1185">Reference proteome</keyword>
<name>A0ACB8G3C5_9SAUR</name>
<gene>
    <name evidence="1" type="ORF">K3G42_024763</name>
</gene>
<evidence type="ECO:0000313" key="1">
    <source>
        <dbReference type="EMBL" id="KAH8014030.1"/>
    </source>
</evidence>
<comment type="caution">
    <text evidence="1">The sequence shown here is derived from an EMBL/GenBank/DDBJ whole genome shotgun (WGS) entry which is preliminary data.</text>
</comment>
<evidence type="ECO:0000313" key="2">
    <source>
        <dbReference type="Proteomes" id="UP000827872"/>
    </source>
</evidence>
<dbReference type="Proteomes" id="UP000827872">
    <property type="component" value="Linkage Group LG02"/>
</dbReference>
<dbReference type="EMBL" id="CM037615">
    <property type="protein sequence ID" value="KAH8014030.1"/>
    <property type="molecule type" value="Genomic_DNA"/>
</dbReference>
<proteinExistence type="predicted"/>
<protein>
    <submittedName>
        <fullName evidence="1">Uncharacterized protein</fullName>
    </submittedName>
</protein>
<accession>A0ACB8G3C5</accession>
<organism evidence="1 2">
    <name type="scientific">Sphaerodactylus townsendi</name>
    <dbReference type="NCBI Taxonomy" id="933632"/>
    <lineage>
        <taxon>Eukaryota</taxon>
        <taxon>Metazoa</taxon>
        <taxon>Chordata</taxon>
        <taxon>Craniata</taxon>
        <taxon>Vertebrata</taxon>
        <taxon>Euteleostomi</taxon>
        <taxon>Lepidosauria</taxon>
        <taxon>Squamata</taxon>
        <taxon>Bifurcata</taxon>
        <taxon>Gekkota</taxon>
        <taxon>Sphaerodactylidae</taxon>
        <taxon>Sphaerodactylus</taxon>
    </lineage>
</organism>